<evidence type="ECO:0000313" key="1">
    <source>
        <dbReference type="EMBL" id="VEU39802.1"/>
    </source>
</evidence>
<proteinExistence type="predicted"/>
<sequence>MLKDDNQTEAGERIEFVRIESNFIRTQKSLEGWILSFWKNDTTNKKMDTKLTPNSTNTHAVMRAVNRNRPKKVKRPARDLTIFEAPSARDVAPPLFLKDTVAL</sequence>
<accession>A0A448ZCP4</accession>
<dbReference type="EMBL" id="CAACVS010000236">
    <property type="protein sequence ID" value="VEU39802.1"/>
    <property type="molecule type" value="Genomic_DNA"/>
</dbReference>
<name>A0A448ZCP4_9STRA</name>
<gene>
    <name evidence="1" type="ORF">PSNMU_V1.4_AUG-EV-PASAV3_0066790</name>
</gene>
<keyword evidence="2" id="KW-1185">Reference proteome</keyword>
<reference evidence="1 2" key="1">
    <citation type="submission" date="2019-01" db="EMBL/GenBank/DDBJ databases">
        <authorList>
            <person name="Ferrante I. M."/>
        </authorList>
    </citation>
    <scope>NUCLEOTIDE SEQUENCE [LARGE SCALE GENOMIC DNA]</scope>
    <source>
        <strain evidence="1 2">B856</strain>
    </source>
</reference>
<evidence type="ECO:0000313" key="2">
    <source>
        <dbReference type="Proteomes" id="UP000291116"/>
    </source>
</evidence>
<protein>
    <submittedName>
        <fullName evidence="1">Uncharacterized protein</fullName>
    </submittedName>
</protein>
<organism evidence="1 2">
    <name type="scientific">Pseudo-nitzschia multistriata</name>
    <dbReference type="NCBI Taxonomy" id="183589"/>
    <lineage>
        <taxon>Eukaryota</taxon>
        <taxon>Sar</taxon>
        <taxon>Stramenopiles</taxon>
        <taxon>Ochrophyta</taxon>
        <taxon>Bacillariophyta</taxon>
        <taxon>Bacillariophyceae</taxon>
        <taxon>Bacillariophycidae</taxon>
        <taxon>Bacillariales</taxon>
        <taxon>Bacillariaceae</taxon>
        <taxon>Pseudo-nitzschia</taxon>
    </lineage>
</organism>
<dbReference type="AlphaFoldDB" id="A0A448ZCP4"/>
<dbReference type="Proteomes" id="UP000291116">
    <property type="component" value="Unassembled WGS sequence"/>
</dbReference>